<evidence type="ECO:0000313" key="4">
    <source>
        <dbReference type="Proteomes" id="UP000631114"/>
    </source>
</evidence>
<dbReference type="GO" id="GO:0042910">
    <property type="term" value="F:xenobiotic transmembrane transporter activity"/>
    <property type="evidence" value="ECO:0007669"/>
    <property type="project" value="InterPro"/>
</dbReference>
<keyword evidence="4" id="KW-1185">Reference proteome</keyword>
<dbReference type="InterPro" id="IPR002528">
    <property type="entry name" value="MATE_fam"/>
</dbReference>
<dbReference type="Pfam" id="PF01554">
    <property type="entry name" value="MatE"/>
    <property type="match status" value="1"/>
</dbReference>
<feature type="transmembrane region" description="Helical" evidence="2">
    <location>
        <begin position="73"/>
        <end position="95"/>
    </location>
</feature>
<name>A0A835H0D3_9MAGN</name>
<organism evidence="3 4">
    <name type="scientific">Coptis chinensis</name>
    <dbReference type="NCBI Taxonomy" id="261450"/>
    <lineage>
        <taxon>Eukaryota</taxon>
        <taxon>Viridiplantae</taxon>
        <taxon>Streptophyta</taxon>
        <taxon>Embryophyta</taxon>
        <taxon>Tracheophyta</taxon>
        <taxon>Spermatophyta</taxon>
        <taxon>Magnoliopsida</taxon>
        <taxon>Ranunculales</taxon>
        <taxon>Ranunculaceae</taxon>
        <taxon>Coptidoideae</taxon>
        <taxon>Coptis</taxon>
    </lineage>
</organism>
<keyword evidence="2" id="KW-0472">Membrane</keyword>
<evidence type="ECO:0000256" key="2">
    <source>
        <dbReference type="SAM" id="Phobius"/>
    </source>
</evidence>
<evidence type="ECO:0000313" key="3">
    <source>
        <dbReference type="EMBL" id="KAF9590896.1"/>
    </source>
</evidence>
<dbReference type="GO" id="GO:0015297">
    <property type="term" value="F:antiporter activity"/>
    <property type="evidence" value="ECO:0007669"/>
    <property type="project" value="InterPro"/>
</dbReference>
<protein>
    <submittedName>
        <fullName evidence="3">Uncharacterized protein</fullName>
    </submittedName>
</protein>
<dbReference type="PANTHER" id="PTHR11206">
    <property type="entry name" value="MULTIDRUG RESISTANCE PROTEIN"/>
    <property type="match status" value="1"/>
</dbReference>
<gene>
    <name evidence="3" type="ORF">IFM89_000152</name>
</gene>
<keyword evidence="2" id="KW-0812">Transmembrane</keyword>
<accession>A0A835H0D3</accession>
<sequence length="125" mass="13309">MGRTFDGMLQTCTSKHEVGNPISRDGLASAFSNSPVIKKDFASMTPLLAISILFDSTQGVLSGVSRGCGWQHLAAWTNLAAFYVIGMPIAILLGFKVHLYTKVGDNGYGSYSSKPYAGLLTSLNS</sequence>
<reference evidence="3 4" key="1">
    <citation type="submission" date="2020-10" db="EMBL/GenBank/DDBJ databases">
        <title>The Coptis chinensis genome and diversification of protoberbering-type alkaloids.</title>
        <authorList>
            <person name="Wang B."/>
            <person name="Shu S."/>
            <person name="Song C."/>
            <person name="Liu Y."/>
        </authorList>
    </citation>
    <scope>NUCLEOTIDE SEQUENCE [LARGE SCALE GENOMIC DNA]</scope>
    <source>
        <strain evidence="3">HL-2020</strain>
        <tissue evidence="3">Leaf</tissue>
    </source>
</reference>
<evidence type="ECO:0000256" key="1">
    <source>
        <dbReference type="ARBA" id="ARBA00010199"/>
    </source>
</evidence>
<keyword evidence="2" id="KW-1133">Transmembrane helix</keyword>
<comment type="similarity">
    <text evidence="1">Belongs to the multi antimicrobial extrusion (MATE) (TC 2.A.66.1) family.</text>
</comment>
<dbReference type="AlphaFoldDB" id="A0A835H0D3"/>
<dbReference type="GO" id="GO:0016020">
    <property type="term" value="C:membrane"/>
    <property type="evidence" value="ECO:0007669"/>
    <property type="project" value="InterPro"/>
</dbReference>
<proteinExistence type="inferred from homology"/>
<dbReference type="EMBL" id="JADFTS010000008">
    <property type="protein sequence ID" value="KAF9590896.1"/>
    <property type="molecule type" value="Genomic_DNA"/>
</dbReference>
<dbReference type="Proteomes" id="UP000631114">
    <property type="component" value="Unassembled WGS sequence"/>
</dbReference>
<comment type="caution">
    <text evidence="3">The sequence shown here is derived from an EMBL/GenBank/DDBJ whole genome shotgun (WGS) entry which is preliminary data.</text>
</comment>
<dbReference type="OrthoDB" id="2126698at2759"/>